<protein>
    <submittedName>
        <fullName evidence="1">Uncharacterized protein</fullName>
    </submittedName>
</protein>
<sequence length="283" mass="31470">MKQSQRTCFENNYRTAVALNNMGVELLVKGCFRQAYDTLKDAIAAMKETHIVSDTIERKRPSSGFIDGSNSVSMESFLSEAVKRVCAPCIIQTNCNIHFDAISDKNHAQAIAKISDVFISGKTRCDHDKNFLYRPVKIDVNESIADLRSDLHLDFESGVVLFNFAMVHLCLARTGREFKRAHFFARNALQLLCCANDVVAKECMDAAVSTTLIFSDPIHQYCQVLLTAMILDNVVQLCWTLGMTKHAEEAAQRLAALEAAASEQEEHMQFIMMSVDFAAAAAA</sequence>
<dbReference type="Proteomes" id="UP000836788">
    <property type="component" value="Chromosome 18"/>
</dbReference>
<name>A0A8J9S6P9_PHATR</name>
<proteinExistence type="predicted"/>
<reference evidence="1" key="1">
    <citation type="submission" date="2022-02" db="EMBL/GenBank/DDBJ databases">
        <authorList>
            <person name="Giguere J D."/>
        </authorList>
    </citation>
    <scope>NUCLEOTIDE SEQUENCE</scope>
    <source>
        <strain evidence="1">CCAP 1055/1</strain>
    </source>
</reference>
<accession>A0A8J9S6P9</accession>
<gene>
    <name evidence="1" type="ORF">PTTT1_LOCUS22334</name>
</gene>
<dbReference type="AlphaFoldDB" id="A0A8J9S6P9"/>
<evidence type="ECO:0000313" key="1">
    <source>
        <dbReference type="EMBL" id="CAG9283298.1"/>
    </source>
</evidence>
<dbReference type="EMBL" id="OU594959">
    <property type="protein sequence ID" value="CAG9283298.1"/>
    <property type="molecule type" value="Genomic_DNA"/>
</dbReference>
<organism evidence="1">
    <name type="scientific">Phaeodactylum tricornutum</name>
    <name type="common">Diatom</name>
    <dbReference type="NCBI Taxonomy" id="2850"/>
    <lineage>
        <taxon>Eukaryota</taxon>
        <taxon>Sar</taxon>
        <taxon>Stramenopiles</taxon>
        <taxon>Ochrophyta</taxon>
        <taxon>Bacillariophyta</taxon>
        <taxon>Bacillariophyceae</taxon>
        <taxon>Bacillariophycidae</taxon>
        <taxon>Naviculales</taxon>
        <taxon>Phaeodactylaceae</taxon>
        <taxon>Phaeodactylum</taxon>
    </lineage>
</organism>